<sequence length="220" mass="23274">MSKNFAWAFLFAAMMTPAAAADMSASLEAPVSSDWSGFYLGAHAGGGKSVVDWTFTGIGTTADHEGDGAFGGVQAGYNFQSGNWVFGAEADISVSGIKGDTACPNPTYTCSSDAKWLSTVRGRVGYSFDNLLIYGTGGLGLGRFEMSTDDGAGDNGSDSRTEAGWVAGAGVEYAISPRWSVKAEYMYYDFGSARYAVYPTQDSDISQRFHTGKIGVNFKF</sequence>
<dbReference type="Gene3D" id="2.40.160.20">
    <property type="match status" value="1"/>
</dbReference>
<evidence type="ECO:0000256" key="5">
    <source>
        <dbReference type="ARBA" id="ARBA00038306"/>
    </source>
</evidence>
<reference evidence="8 9" key="1">
    <citation type="submission" date="2018-07" db="EMBL/GenBank/DDBJ databases">
        <title>Genomic Encyclopedia of Type Strains, Phase IV (KMG-IV): sequencing the most valuable type-strain genomes for metagenomic binning, comparative biology and taxonomic classification.</title>
        <authorList>
            <person name="Goeker M."/>
        </authorList>
    </citation>
    <scope>NUCLEOTIDE SEQUENCE [LARGE SCALE GENOMIC DNA]</scope>
    <source>
        <strain evidence="8 9">DSM 25528</strain>
    </source>
</reference>
<keyword evidence="4" id="KW-0998">Cell outer membrane</keyword>
<protein>
    <submittedName>
        <fullName evidence="8">Outer membrane immunogenic protein</fullName>
    </submittedName>
</protein>
<feature type="signal peptide" evidence="6">
    <location>
        <begin position="1"/>
        <end position="20"/>
    </location>
</feature>
<keyword evidence="9" id="KW-1185">Reference proteome</keyword>
<dbReference type="EMBL" id="QPIX01000002">
    <property type="protein sequence ID" value="RCW27557.1"/>
    <property type="molecule type" value="Genomic_DNA"/>
</dbReference>
<gene>
    <name evidence="8" type="ORF">DFR48_10240</name>
</gene>
<keyword evidence="3" id="KW-0472">Membrane</keyword>
<evidence type="ECO:0000313" key="9">
    <source>
        <dbReference type="Proteomes" id="UP000252582"/>
    </source>
</evidence>
<dbReference type="InterPro" id="IPR051692">
    <property type="entry name" value="OMP-like"/>
</dbReference>
<dbReference type="PANTHER" id="PTHR34001:SF3">
    <property type="entry name" value="BLL7405 PROTEIN"/>
    <property type="match status" value="1"/>
</dbReference>
<evidence type="ECO:0000256" key="1">
    <source>
        <dbReference type="ARBA" id="ARBA00004442"/>
    </source>
</evidence>
<dbReference type="PANTHER" id="PTHR34001">
    <property type="entry name" value="BLL7405 PROTEIN"/>
    <property type="match status" value="1"/>
</dbReference>
<evidence type="ECO:0000256" key="2">
    <source>
        <dbReference type="ARBA" id="ARBA00022729"/>
    </source>
</evidence>
<dbReference type="GO" id="GO:0009279">
    <property type="term" value="C:cell outer membrane"/>
    <property type="evidence" value="ECO:0007669"/>
    <property type="project" value="UniProtKB-SubCell"/>
</dbReference>
<evidence type="ECO:0000256" key="3">
    <source>
        <dbReference type="ARBA" id="ARBA00023136"/>
    </source>
</evidence>
<dbReference type="AlphaFoldDB" id="A0A6I7HQJ8"/>
<dbReference type="RefSeq" id="WP_114361888.1">
    <property type="nucleotide sequence ID" value="NZ_QPIX01000002.1"/>
</dbReference>
<evidence type="ECO:0000313" key="8">
    <source>
        <dbReference type="EMBL" id="RCW27557.1"/>
    </source>
</evidence>
<feature type="domain" description="Outer membrane protein beta-barrel" evidence="7">
    <location>
        <begin position="19"/>
        <end position="220"/>
    </location>
</feature>
<comment type="subcellular location">
    <subcellularLocation>
        <location evidence="1">Cell outer membrane</location>
    </subcellularLocation>
</comment>
<dbReference type="SUPFAM" id="SSF56925">
    <property type="entry name" value="OMPA-like"/>
    <property type="match status" value="1"/>
</dbReference>
<dbReference type="Pfam" id="PF13505">
    <property type="entry name" value="OMP_b-brl"/>
    <property type="match status" value="1"/>
</dbReference>
<keyword evidence="2 6" id="KW-0732">Signal</keyword>
<evidence type="ECO:0000256" key="6">
    <source>
        <dbReference type="SAM" id="SignalP"/>
    </source>
</evidence>
<proteinExistence type="inferred from homology"/>
<accession>A0A6I7HQJ8</accession>
<dbReference type="InterPro" id="IPR027385">
    <property type="entry name" value="Beta-barrel_OMP"/>
</dbReference>
<name>A0A6I7HQJ8_9HYPH</name>
<feature type="chain" id="PRO_5026186267" evidence="6">
    <location>
        <begin position="21"/>
        <end position="220"/>
    </location>
</feature>
<comment type="caution">
    <text evidence="8">The sequence shown here is derived from an EMBL/GenBank/DDBJ whole genome shotgun (WGS) entry which is preliminary data.</text>
</comment>
<organism evidence="8 9">
    <name type="scientific">Ciceribacter lividus</name>
    <dbReference type="NCBI Taxonomy" id="1197950"/>
    <lineage>
        <taxon>Bacteria</taxon>
        <taxon>Pseudomonadati</taxon>
        <taxon>Pseudomonadota</taxon>
        <taxon>Alphaproteobacteria</taxon>
        <taxon>Hyphomicrobiales</taxon>
        <taxon>Rhizobiaceae</taxon>
        <taxon>Ciceribacter</taxon>
    </lineage>
</organism>
<evidence type="ECO:0000259" key="7">
    <source>
        <dbReference type="Pfam" id="PF13505"/>
    </source>
</evidence>
<evidence type="ECO:0000256" key="4">
    <source>
        <dbReference type="ARBA" id="ARBA00023237"/>
    </source>
</evidence>
<dbReference type="InterPro" id="IPR011250">
    <property type="entry name" value="OMP/PagP_B-barrel"/>
</dbReference>
<comment type="similarity">
    <text evidence="5">Belongs to the Omp25/RopB family.</text>
</comment>
<dbReference type="Proteomes" id="UP000252582">
    <property type="component" value="Unassembled WGS sequence"/>
</dbReference>